<evidence type="ECO:0000313" key="1">
    <source>
        <dbReference type="EMBL" id="KAE8392925.1"/>
    </source>
</evidence>
<dbReference type="Proteomes" id="UP000326877">
    <property type="component" value="Unassembled WGS sequence"/>
</dbReference>
<reference evidence="1" key="1">
    <citation type="submission" date="2019-04" db="EMBL/GenBank/DDBJ databases">
        <title>Friends and foes A comparative genomics studyof 23 Aspergillus species from section Flavi.</title>
        <authorList>
            <consortium name="DOE Joint Genome Institute"/>
            <person name="Kjaerbolling I."/>
            <person name="Vesth T."/>
            <person name="Frisvad J.C."/>
            <person name="Nybo J.L."/>
            <person name="Theobald S."/>
            <person name="Kildgaard S."/>
            <person name="Isbrandt T."/>
            <person name="Kuo A."/>
            <person name="Sato A."/>
            <person name="Lyhne E.K."/>
            <person name="Kogle M.E."/>
            <person name="Wiebenga A."/>
            <person name="Kun R.S."/>
            <person name="Lubbers R.J."/>
            <person name="Makela M.R."/>
            <person name="Barry K."/>
            <person name="Chovatia M."/>
            <person name="Clum A."/>
            <person name="Daum C."/>
            <person name="Haridas S."/>
            <person name="He G."/>
            <person name="LaButti K."/>
            <person name="Lipzen A."/>
            <person name="Mondo S."/>
            <person name="Riley R."/>
            <person name="Salamov A."/>
            <person name="Simmons B.A."/>
            <person name="Magnuson J.K."/>
            <person name="Henrissat B."/>
            <person name="Mortensen U.H."/>
            <person name="Larsen T.O."/>
            <person name="Devries R.P."/>
            <person name="Grigoriev I.V."/>
            <person name="Machida M."/>
            <person name="Baker S.E."/>
            <person name="Andersen M.R."/>
        </authorList>
    </citation>
    <scope>NUCLEOTIDE SEQUENCE [LARGE SCALE GENOMIC DNA]</scope>
    <source>
        <strain evidence="1">IBT 14317</strain>
    </source>
</reference>
<accession>A0A5N7CFS2</accession>
<protein>
    <submittedName>
        <fullName evidence="1">Uncharacterized protein</fullName>
    </submittedName>
</protein>
<dbReference type="EMBL" id="ML735233">
    <property type="protein sequence ID" value="KAE8392925.1"/>
    <property type="molecule type" value="Genomic_DNA"/>
</dbReference>
<gene>
    <name evidence="1" type="ORF">BDV23DRAFT_48833</name>
</gene>
<sequence>MSRFLSLVRLPSRWRPRDSLSSNLFRRQLRQMEASFKASTVLLLPFGTYLRAPTHPGSTGTMPKIWSPMEPLPVASTEYLLWPTPLASICSHPKSFANRFW</sequence>
<name>A0A5N7CFS2_PETAA</name>
<proteinExistence type="predicted"/>
<dbReference type="AlphaFoldDB" id="A0A5N7CFS2"/>
<organism evidence="1">
    <name type="scientific">Petromyces alliaceus</name>
    <name type="common">Aspergillus alliaceus</name>
    <dbReference type="NCBI Taxonomy" id="209559"/>
    <lineage>
        <taxon>Eukaryota</taxon>
        <taxon>Fungi</taxon>
        <taxon>Dikarya</taxon>
        <taxon>Ascomycota</taxon>
        <taxon>Pezizomycotina</taxon>
        <taxon>Eurotiomycetes</taxon>
        <taxon>Eurotiomycetidae</taxon>
        <taxon>Eurotiales</taxon>
        <taxon>Aspergillaceae</taxon>
        <taxon>Aspergillus</taxon>
        <taxon>Aspergillus subgen. Circumdati</taxon>
    </lineage>
</organism>